<dbReference type="GeneID" id="63186905"/>
<sequence length="168" mass="18979">MSLEQVFVGLPDPRSHSFPDYSLPQGDPVMPVAVTREELDTVLDLYESFRRVDPTGLDANPLLEAATTYMQQSFGVPQYRPDEQLHDDIGALLNDFSDDLGGRSMGVVDATPDHHRTLYFFLISCRGYHAAPHIRFDPDEAAVATLYDWYQRVTDQDAYLKDPLSVLE</sequence>
<proteinExistence type="predicted"/>
<dbReference type="RefSeq" id="WP_207290292.1">
    <property type="nucleotide sequence ID" value="NZ_CP071462.1"/>
</dbReference>
<evidence type="ECO:0000313" key="1">
    <source>
        <dbReference type="EMBL" id="QSX00572.1"/>
    </source>
</evidence>
<evidence type="ECO:0000313" key="2">
    <source>
        <dbReference type="Proteomes" id="UP000663203"/>
    </source>
</evidence>
<dbReference type="EMBL" id="CP071462">
    <property type="protein sequence ID" value="QSX00572.1"/>
    <property type="molecule type" value="Genomic_DNA"/>
</dbReference>
<protein>
    <submittedName>
        <fullName evidence="1">Uncharacterized protein</fullName>
    </submittedName>
</protein>
<accession>A0A8A2VGC7</accession>
<dbReference type="Proteomes" id="UP000663203">
    <property type="component" value="Chromosome"/>
</dbReference>
<organism evidence="1 2">
    <name type="scientific">Haloterrigena alkaliphila</name>
    <dbReference type="NCBI Taxonomy" id="2816475"/>
    <lineage>
        <taxon>Archaea</taxon>
        <taxon>Methanobacteriati</taxon>
        <taxon>Methanobacteriota</taxon>
        <taxon>Stenosarchaea group</taxon>
        <taxon>Halobacteria</taxon>
        <taxon>Halobacteriales</taxon>
        <taxon>Natrialbaceae</taxon>
        <taxon>Haloterrigena</taxon>
    </lineage>
</organism>
<name>A0A8A2VGC7_9EURY</name>
<dbReference type="KEGG" id="hakz:J0X25_06330"/>
<reference evidence="1 2" key="1">
    <citation type="submission" date="2021-03" db="EMBL/GenBank/DDBJ databases">
        <title>Haloterrigena longa sp. nov. and Haloterrigena limicola sp. nov., extremely halophilic archaea isolated from a salt lake.</title>
        <authorList>
            <person name="Henglin C."/>
        </authorList>
    </citation>
    <scope>NUCLEOTIDE SEQUENCE [LARGE SCALE GENOMIC DNA]</scope>
    <source>
        <strain evidence="1 2">KZCA68</strain>
    </source>
</reference>
<gene>
    <name evidence="1" type="ORF">J0X25_06330</name>
</gene>
<dbReference type="AlphaFoldDB" id="A0A8A2VGC7"/>
<keyword evidence="2" id="KW-1185">Reference proteome</keyword>